<dbReference type="AlphaFoldDB" id="A0A061DN30"/>
<reference evidence="1 2" key="1">
    <citation type="journal article" date="2013" name="Genome Biol.">
        <title>The genome sequence of the most widely cultivated cacao type and its use to identify candidate genes regulating pod color.</title>
        <authorList>
            <person name="Motamayor J.C."/>
            <person name="Mockaitis K."/>
            <person name="Schmutz J."/>
            <person name="Haiminen N."/>
            <person name="Iii D.L."/>
            <person name="Cornejo O."/>
            <person name="Findley S.D."/>
            <person name="Zheng P."/>
            <person name="Utro F."/>
            <person name="Royaert S."/>
            <person name="Saski C."/>
            <person name="Jenkins J."/>
            <person name="Podicheti R."/>
            <person name="Zhao M."/>
            <person name="Scheffler B.E."/>
            <person name="Stack J.C."/>
            <person name="Feltus F.A."/>
            <person name="Mustiga G.M."/>
            <person name="Amores F."/>
            <person name="Phillips W."/>
            <person name="Marelli J.P."/>
            <person name="May G.D."/>
            <person name="Shapiro H."/>
            <person name="Ma J."/>
            <person name="Bustamante C.D."/>
            <person name="Schnell R.J."/>
            <person name="Main D."/>
            <person name="Gilbert D."/>
            <person name="Parida L."/>
            <person name="Kuhn D.N."/>
        </authorList>
    </citation>
    <scope>NUCLEOTIDE SEQUENCE [LARGE SCALE GENOMIC DNA]</scope>
    <source>
        <strain evidence="2">cv. Matina 1-6</strain>
    </source>
</reference>
<organism evidence="1 2">
    <name type="scientific">Theobroma cacao</name>
    <name type="common">Cacao</name>
    <name type="synonym">Cocoa</name>
    <dbReference type="NCBI Taxonomy" id="3641"/>
    <lineage>
        <taxon>Eukaryota</taxon>
        <taxon>Viridiplantae</taxon>
        <taxon>Streptophyta</taxon>
        <taxon>Embryophyta</taxon>
        <taxon>Tracheophyta</taxon>
        <taxon>Spermatophyta</taxon>
        <taxon>Magnoliopsida</taxon>
        <taxon>eudicotyledons</taxon>
        <taxon>Gunneridae</taxon>
        <taxon>Pentapetalae</taxon>
        <taxon>rosids</taxon>
        <taxon>malvids</taxon>
        <taxon>Malvales</taxon>
        <taxon>Malvaceae</taxon>
        <taxon>Byttnerioideae</taxon>
        <taxon>Theobroma</taxon>
    </lineage>
</organism>
<dbReference type="Gramene" id="EOX93832">
    <property type="protein sequence ID" value="EOX93832"/>
    <property type="gene ID" value="TCM_002777"/>
</dbReference>
<dbReference type="HOGENOM" id="CLU_2517125_0_0_1"/>
<accession>A0A061DN30</accession>
<dbReference type="InParanoid" id="A0A061DN30"/>
<protein>
    <submittedName>
        <fullName evidence="1">Uncharacterized protein</fullName>
    </submittedName>
</protein>
<name>A0A061DN30_THECC</name>
<gene>
    <name evidence="1" type="ORF">TCM_002777</name>
</gene>
<keyword evidence="2" id="KW-1185">Reference proteome</keyword>
<proteinExistence type="predicted"/>
<sequence length="85" mass="9685">MHFCHSQKLSSGEGIALALVSLQRESCGAFRCSQNLARNSQVWVRNLCSEFRYSENGFSLQRETLGWLHSKPFLEFRCNEKASGN</sequence>
<dbReference type="Proteomes" id="UP000026915">
    <property type="component" value="Chromosome 1"/>
</dbReference>
<dbReference type="EMBL" id="CM001879">
    <property type="protein sequence ID" value="EOX93832.1"/>
    <property type="molecule type" value="Genomic_DNA"/>
</dbReference>
<evidence type="ECO:0000313" key="2">
    <source>
        <dbReference type="Proteomes" id="UP000026915"/>
    </source>
</evidence>
<evidence type="ECO:0000313" key="1">
    <source>
        <dbReference type="EMBL" id="EOX93832.1"/>
    </source>
</evidence>